<reference evidence="1" key="1">
    <citation type="submission" date="2022-10" db="EMBL/GenBank/DDBJ databases">
        <authorList>
            <person name="Hyden B.L."/>
            <person name="Feng K."/>
            <person name="Yates T."/>
            <person name="Jawdy S."/>
            <person name="Smart L.B."/>
            <person name="Muchero W."/>
        </authorList>
    </citation>
    <scope>NUCLEOTIDE SEQUENCE</scope>
    <source>
        <tissue evidence="1">Shoot tip</tissue>
    </source>
</reference>
<dbReference type="EMBL" id="JAPFFI010000021">
    <property type="protein sequence ID" value="KAJ6333826.1"/>
    <property type="molecule type" value="Genomic_DNA"/>
</dbReference>
<keyword evidence="2" id="KW-1185">Reference proteome</keyword>
<name>A0ABQ9AEZ8_9ROSI</name>
<reference evidence="1" key="2">
    <citation type="journal article" date="2023" name="Int. J. Mol. Sci.">
        <title>De Novo Assembly and Annotation of 11 Diverse Shrub Willow (Salix) Genomes Reveals Novel Gene Organization in Sex-Linked Regions.</title>
        <authorList>
            <person name="Hyden B."/>
            <person name="Feng K."/>
            <person name="Yates T.B."/>
            <person name="Jawdy S."/>
            <person name="Cereghino C."/>
            <person name="Smart L.B."/>
            <person name="Muchero W."/>
        </authorList>
    </citation>
    <scope>NUCLEOTIDE SEQUENCE</scope>
    <source>
        <tissue evidence="1">Shoot tip</tissue>
    </source>
</reference>
<organism evidence="1 2">
    <name type="scientific">Salix suchowensis</name>
    <dbReference type="NCBI Taxonomy" id="1278906"/>
    <lineage>
        <taxon>Eukaryota</taxon>
        <taxon>Viridiplantae</taxon>
        <taxon>Streptophyta</taxon>
        <taxon>Embryophyta</taxon>
        <taxon>Tracheophyta</taxon>
        <taxon>Spermatophyta</taxon>
        <taxon>Magnoliopsida</taxon>
        <taxon>eudicotyledons</taxon>
        <taxon>Gunneridae</taxon>
        <taxon>Pentapetalae</taxon>
        <taxon>rosids</taxon>
        <taxon>fabids</taxon>
        <taxon>Malpighiales</taxon>
        <taxon>Salicaceae</taxon>
        <taxon>Saliceae</taxon>
        <taxon>Salix</taxon>
    </lineage>
</organism>
<evidence type="ECO:0000313" key="1">
    <source>
        <dbReference type="EMBL" id="KAJ6333826.1"/>
    </source>
</evidence>
<comment type="caution">
    <text evidence="1">The sequence shown here is derived from an EMBL/GenBank/DDBJ whole genome shotgun (WGS) entry which is preliminary data.</text>
</comment>
<proteinExistence type="predicted"/>
<protein>
    <submittedName>
        <fullName evidence="1">Uncharacterized protein</fullName>
    </submittedName>
</protein>
<dbReference type="Proteomes" id="UP001141253">
    <property type="component" value="Chromosome 11"/>
</dbReference>
<evidence type="ECO:0000313" key="2">
    <source>
        <dbReference type="Proteomes" id="UP001141253"/>
    </source>
</evidence>
<sequence length="57" mass="6689">MNRSTNMNPEDKQPCYCQQFWIQKARKKDNLRVQGLLFCSNILDGFSVAQDRSIDHV</sequence>
<gene>
    <name evidence="1" type="ORF">OIU77_009667</name>
</gene>
<accession>A0ABQ9AEZ8</accession>